<keyword evidence="7 17" id="KW-0679">Respiratory chain</keyword>
<evidence type="ECO:0000313" key="21">
    <source>
        <dbReference type="Proteomes" id="UP001059380"/>
    </source>
</evidence>
<sequence>MITTNLATETELTEEERRQAAQLEHIWHEPRGFAGWFQAVHHTTIGKRYVVTAFTFFLLAGLLAGAMRLQLAFPEAHFLSSDKYNQFFTMHGSTMMFLFAVPMMFEALSVYLVPLMVGTRNIAFPRLNAYSYYLYVCGGIMFYVAFLCNTGADRGWFSYVPLAGPDYGVGKRADFWAQLITFTEVSALSVAVEIIVTVFRLRAPGMSLNRIPVFVWGQVIVAFMVIFALPGVVLSSTMLLLDRTGGTQFFNPSVGGDVLLYQHLFWWFGHPEVYLIFIPGTAVVSTIVTTFSRRHVFGYLALILSLVSTGFIAFGLWVHHMFATGIPQIAESYFTAASMMIAIPSGVQIFCWIATMATGRVVLRTPMWWAIGFFFVFIMGGMTGMFLASVPTDLQVHDTYFVVAHFHYVLIGGAVFPLFGAIAYWFPKVTGRMLSERLGQLSFWLFFVGFNVTFFPMHLVGLRGMPRRVYTYQPGMGWTLLNQIESVGYIFLFLSVSILLWNVYRSLRTGAIAGPNPWNAGTLEWATTSPPPHYNFLHLPTVNGREALWDAAPNQPVVVGLAEDAREILTTRTLDAEPDGREEMPSPSIWPFLAAVATSFAFIGSIFTPWGITIGSIPVAITMIGWFWPKQQPTDRRRAREIWQSE</sequence>
<dbReference type="RefSeq" id="WP_260793641.1">
    <property type="nucleotide sequence ID" value="NZ_CP093313.1"/>
</dbReference>
<organism evidence="20 21">
    <name type="scientific">Occallatibacter riparius</name>
    <dbReference type="NCBI Taxonomy" id="1002689"/>
    <lineage>
        <taxon>Bacteria</taxon>
        <taxon>Pseudomonadati</taxon>
        <taxon>Acidobacteriota</taxon>
        <taxon>Terriglobia</taxon>
        <taxon>Terriglobales</taxon>
        <taxon>Acidobacteriaceae</taxon>
        <taxon>Occallatibacter</taxon>
    </lineage>
</organism>
<evidence type="ECO:0000256" key="9">
    <source>
        <dbReference type="ARBA" id="ARBA00022723"/>
    </source>
</evidence>
<evidence type="ECO:0000259" key="19">
    <source>
        <dbReference type="PROSITE" id="PS50855"/>
    </source>
</evidence>
<dbReference type="GO" id="GO:0046872">
    <property type="term" value="F:metal ion binding"/>
    <property type="evidence" value="ECO:0007669"/>
    <property type="project" value="UniProtKB-KW"/>
</dbReference>
<dbReference type="InterPro" id="IPR023616">
    <property type="entry name" value="Cyt_c_oxase-like_su1_dom"/>
</dbReference>
<dbReference type="InterPro" id="IPR036927">
    <property type="entry name" value="Cyt_c_oxase-like_su1_sf"/>
</dbReference>
<keyword evidence="21" id="KW-1185">Reference proteome</keyword>
<comment type="function">
    <text evidence="18">Cytochrome c oxidase is the component of the respiratory chain that catalyzes the reduction of oxygen to water. Subunits 1-3 form the functional core of the enzyme complex. CO I is the catalytic subunit of the enzyme. Electrons originating in cytochrome c are transferred via the copper A center of subunit 2 and heme A of subunit 1 to the bimetallic center formed by heme A3 and copper B.</text>
</comment>
<accession>A0A9J7BNP5</accession>
<dbReference type="KEGG" id="orp:MOP44_26725"/>
<dbReference type="GO" id="GO:0009060">
    <property type="term" value="P:aerobic respiration"/>
    <property type="evidence" value="ECO:0007669"/>
    <property type="project" value="InterPro"/>
</dbReference>
<evidence type="ECO:0000256" key="6">
    <source>
        <dbReference type="ARBA" id="ARBA00022617"/>
    </source>
</evidence>
<feature type="transmembrane region" description="Helical" evidence="18">
    <location>
        <begin position="49"/>
        <end position="73"/>
    </location>
</feature>
<feature type="transmembrane region" description="Helical" evidence="18">
    <location>
        <begin position="213"/>
        <end position="233"/>
    </location>
</feature>
<evidence type="ECO:0000256" key="11">
    <source>
        <dbReference type="ARBA" id="ARBA00022982"/>
    </source>
</evidence>
<keyword evidence="5 18" id="KW-1003">Cell membrane</keyword>
<keyword evidence="13 18" id="KW-0408">Iron</keyword>
<evidence type="ECO:0000256" key="18">
    <source>
        <dbReference type="RuleBase" id="RU363061"/>
    </source>
</evidence>
<keyword evidence="10" id="KW-1278">Translocase</keyword>
<evidence type="ECO:0000256" key="4">
    <source>
        <dbReference type="ARBA" id="ARBA00022448"/>
    </source>
</evidence>
<name>A0A9J7BNP5_9BACT</name>
<dbReference type="PANTHER" id="PTHR10422">
    <property type="entry name" value="CYTOCHROME C OXIDASE SUBUNIT 1"/>
    <property type="match status" value="1"/>
</dbReference>
<feature type="transmembrane region" description="Helical" evidence="18">
    <location>
        <begin position="438"/>
        <end position="460"/>
    </location>
</feature>
<feature type="domain" description="Cytochrome oxidase subunit I profile" evidence="19">
    <location>
        <begin position="36"/>
        <end position="543"/>
    </location>
</feature>
<dbReference type="GO" id="GO:0015990">
    <property type="term" value="P:electron transport coupled proton transport"/>
    <property type="evidence" value="ECO:0007669"/>
    <property type="project" value="InterPro"/>
</dbReference>
<comment type="subcellular location">
    <subcellularLocation>
        <location evidence="1 18">Cell membrane</location>
        <topology evidence="1 18">Multi-pass membrane protein</topology>
    </subcellularLocation>
</comment>
<dbReference type="InterPro" id="IPR014241">
    <property type="entry name" value="Cyt_c_oxidase_su1_bac"/>
</dbReference>
<comment type="similarity">
    <text evidence="3 17">Belongs to the heme-copper respiratory oxidase family.</text>
</comment>
<gene>
    <name evidence="20" type="primary">ctaD</name>
    <name evidence="20" type="ORF">MOP44_26725</name>
</gene>
<evidence type="ECO:0000256" key="15">
    <source>
        <dbReference type="ARBA" id="ARBA00023136"/>
    </source>
</evidence>
<evidence type="ECO:0000256" key="16">
    <source>
        <dbReference type="ARBA" id="ARBA00047816"/>
    </source>
</evidence>
<keyword evidence="14 18" id="KW-0186">Copper</keyword>
<keyword evidence="6 17" id="KW-0349">Heme</keyword>
<evidence type="ECO:0000256" key="8">
    <source>
        <dbReference type="ARBA" id="ARBA00022692"/>
    </source>
</evidence>
<dbReference type="Gene3D" id="1.10.287.70">
    <property type="match status" value="1"/>
</dbReference>
<dbReference type="EMBL" id="CP093313">
    <property type="protein sequence ID" value="UWZ84137.1"/>
    <property type="molecule type" value="Genomic_DNA"/>
</dbReference>
<proteinExistence type="inferred from homology"/>
<keyword evidence="15 18" id="KW-0472">Membrane</keyword>
<feature type="transmembrane region" description="Helical" evidence="18">
    <location>
        <begin position="93"/>
        <end position="118"/>
    </location>
</feature>
<feature type="transmembrane region" description="Helical" evidence="18">
    <location>
        <begin position="400"/>
        <end position="426"/>
    </location>
</feature>
<feature type="transmembrane region" description="Helical" evidence="18">
    <location>
        <begin position="332"/>
        <end position="355"/>
    </location>
</feature>
<dbReference type="GO" id="GO:0005886">
    <property type="term" value="C:plasma membrane"/>
    <property type="evidence" value="ECO:0007669"/>
    <property type="project" value="UniProtKB-SubCell"/>
</dbReference>
<keyword evidence="8 17" id="KW-0812">Transmembrane</keyword>
<dbReference type="AlphaFoldDB" id="A0A9J7BNP5"/>
<dbReference type="Gene3D" id="1.20.210.10">
    <property type="entry name" value="Cytochrome c oxidase-like, subunit I domain"/>
    <property type="match status" value="1"/>
</dbReference>
<evidence type="ECO:0000313" key="20">
    <source>
        <dbReference type="EMBL" id="UWZ84137.1"/>
    </source>
</evidence>
<evidence type="ECO:0000256" key="12">
    <source>
        <dbReference type="ARBA" id="ARBA00022989"/>
    </source>
</evidence>
<comment type="catalytic activity">
    <reaction evidence="16 18">
        <text>4 Fe(II)-[cytochrome c] + O2 + 8 H(+)(in) = 4 Fe(III)-[cytochrome c] + 2 H2O + 4 H(+)(out)</text>
        <dbReference type="Rhea" id="RHEA:11436"/>
        <dbReference type="Rhea" id="RHEA-COMP:10350"/>
        <dbReference type="Rhea" id="RHEA-COMP:14399"/>
        <dbReference type="ChEBI" id="CHEBI:15377"/>
        <dbReference type="ChEBI" id="CHEBI:15378"/>
        <dbReference type="ChEBI" id="CHEBI:15379"/>
        <dbReference type="ChEBI" id="CHEBI:29033"/>
        <dbReference type="ChEBI" id="CHEBI:29034"/>
        <dbReference type="EC" id="7.1.1.9"/>
    </reaction>
</comment>
<evidence type="ECO:0000256" key="14">
    <source>
        <dbReference type="ARBA" id="ARBA00023008"/>
    </source>
</evidence>
<dbReference type="Pfam" id="PF00115">
    <property type="entry name" value="COX1"/>
    <property type="match status" value="1"/>
</dbReference>
<feature type="transmembrane region" description="Helical" evidence="18">
    <location>
        <begin position="273"/>
        <end position="292"/>
    </location>
</feature>
<keyword evidence="4 17" id="KW-0813">Transport</keyword>
<feature type="transmembrane region" description="Helical" evidence="18">
    <location>
        <begin position="175"/>
        <end position="201"/>
    </location>
</feature>
<dbReference type="GO" id="GO:0022904">
    <property type="term" value="P:respiratory electron transport chain"/>
    <property type="evidence" value="ECO:0007669"/>
    <property type="project" value="TreeGrafter"/>
</dbReference>
<keyword evidence="9 18" id="KW-0479">Metal-binding</keyword>
<keyword evidence="12 18" id="KW-1133">Transmembrane helix</keyword>
<dbReference type="PROSITE" id="PS00077">
    <property type="entry name" value="COX1_CUB"/>
    <property type="match status" value="1"/>
</dbReference>
<dbReference type="Proteomes" id="UP001059380">
    <property type="component" value="Chromosome"/>
</dbReference>
<protein>
    <recommendedName>
        <fullName evidence="18">Cytochrome c oxidase subunit 1</fullName>
        <ecNumber evidence="18">7.1.1.9</ecNumber>
    </recommendedName>
</protein>
<dbReference type="PROSITE" id="PS50855">
    <property type="entry name" value="COX1"/>
    <property type="match status" value="1"/>
</dbReference>
<feature type="transmembrane region" description="Helical" evidence="18">
    <location>
        <begin position="299"/>
        <end position="320"/>
    </location>
</feature>
<dbReference type="GO" id="GO:0020037">
    <property type="term" value="F:heme binding"/>
    <property type="evidence" value="ECO:0007669"/>
    <property type="project" value="InterPro"/>
</dbReference>
<evidence type="ECO:0000256" key="1">
    <source>
        <dbReference type="ARBA" id="ARBA00004651"/>
    </source>
</evidence>
<keyword evidence="11 17" id="KW-0249">Electron transport</keyword>
<feature type="transmembrane region" description="Helical" evidence="18">
    <location>
        <begin position="480"/>
        <end position="501"/>
    </location>
</feature>
<feature type="transmembrane region" description="Helical" evidence="18">
    <location>
        <begin position="589"/>
        <end position="606"/>
    </location>
</feature>
<evidence type="ECO:0000256" key="10">
    <source>
        <dbReference type="ARBA" id="ARBA00022967"/>
    </source>
</evidence>
<evidence type="ECO:0000256" key="13">
    <source>
        <dbReference type="ARBA" id="ARBA00023004"/>
    </source>
</evidence>
<feature type="transmembrane region" description="Helical" evidence="18">
    <location>
        <begin position="367"/>
        <end position="388"/>
    </location>
</feature>
<comment type="pathway">
    <text evidence="2 18">Energy metabolism; oxidative phosphorylation.</text>
</comment>
<evidence type="ECO:0000256" key="3">
    <source>
        <dbReference type="ARBA" id="ARBA00009578"/>
    </source>
</evidence>
<dbReference type="PRINTS" id="PR01165">
    <property type="entry name" value="CYCOXIDASEI"/>
</dbReference>
<feature type="transmembrane region" description="Helical" evidence="18">
    <location>
        <begin position="612"/>
        <end position="628"/>
    </location>
</feature>
<dbReference type="InterPro" id="IPR023615">
    <property type="entry name" value="Cyt_c_Oxase_su1_BS"/>
</dbReference>
<feature type="transmembrane region" description="Helical" evidence="18">
    <location>
        <begin position="130"/>
        <end position="152"/>
    </location>
</feature>
<evidence type="ECO:0000256" key="2">
    <source>
        <dbReference type="ARBA" id="ARBA00004673"/>
    </source>
</evidence>
<reference evidence="20" key="1">
    <citation type="submission" date="2021-04" db="EMBL/GenBank/DDBJ databases">
        <title>Phylogenetic analysis of Acidobacteriaceae.</title>
        <authorList>
            <person name="Qiu L."/>
            <person name="Zhang Q."/>
        </authorList>
    </citation>
    <scope>NUCLEOTIDE SEQUENCE</scope>
    <source>
        <strain evidence="20">DSM 25168</strain>
    </source>
</reference>
<evidence type="ECO:0000256" key="7">
    <source>
        <dbReference type="ARBA" id="ARBA00022660"/>
    </source>
</evidence>
<dbReference type="SUPFAM" id="SSF81442">
    <property type="entry name" value="Cytochrome c oxidase subunit I-like"/>
    <property type="match status" value="1"/>
</dbReference>
<evidence type="ECO:0000256" key="5">
    <source>
        <dbReference type="ARBA" id="ARBA00022475"/>
    </source>
</evidence>
<evidence type="ECO:0000256" key="17">
    <source>
        <dbReference type="RuleBase" id="RU000370"/>
    </source>
</evidence>
<dbReference type="NCBIfam" id="TIGR02891">
    <property type="entry name" value="CtaD_CoxA"/>
    <property type="match status" value="1"/>
</dbReference>
<dbReference type="EC" id="7.1.1.9" evidence="18"/>
<dbReference type="GO" id="GO:0004129">
    <property type="term" value="F:cytochrome-c oxidase activity"/>
    <property type="evidence" value="ECO:0007669"/>
    <property type="project" value="UniProtKB-EC"/>
</dbReference>
<dbReference type="PANTHER" id="PTHR10422:SF35">
    <property type="entry name" value="CYTOCHROME BO(3) UBIQUINOL OXIDASE SUBUNIT 1"/>
    <property type="match status" value="1"/>
</dbReference>
<dbReference type="InterPro" id="IPR000883">
    <property type="entry name" value="Cyt_C_Oxase_1"/>
</dbReference>